<evidence type="ECO:0000313" key="2">
    <source>
        <dbReference type="Proteomes" id="UP000236584"/>
    </source>
</evidence>
<proteinExistence type="predicted"/>
<dbReference type="OrthoDB" id="288110at2157"/>
<protein>
    <submittedName>
        <fullName evidence="1">Pyridoxamine 5'-phosphate oxidase</fullName>
    </submittedName>
</protein>
<dbReference type="Pfam" id="PF12900">
    <property type="entry name" value="Pyridox_ox_2"/>
    <property type="match status" value="1"/>
</dbReference>
<dbReference type="SUPFAM" id="SSF50475">
    <property type="entry name" value="FMN-binding split barrel"/>
    <property type="match status" value="1"/>
</dbReference>
<keyword evidence="2" id="KW-1185">Reference proteome</keyword>
<reference evidence="1 2" key="1">
    <citation type="submission" date="2018-01" db="EMBL/GenBank/DDBJ databases">
        <title>Complete genome sequence of Salinigranum rubrum GX10T, an extremely halophilic archaeon isolated from a marine solar saltern.</title>
        <authorList>
            <person name="Han S."/>
        </authorList>
    </citation>
    <scope>NUCLEOTIDE SEQUENCE [LARGE SCALE GENOMIC DNA]</scope>
    <source>
        <strain evidence="1 2">GX10</strain>
    </source>
</reference>
<dbReference type="InterPro" id="IPR012349">
    <property type="entry name" value="Split_barrel_FMN-bd"/>
</dbReference>
<dbReference type="AlphaFoldDB" id="A0A2I8VPL2"/>
<accession>A0A2I8VPL2</accession>
<organism evidence="1 2">
    <name type="scientific">Salinigranum rubrum</name>
    <dbReference type="NCBI Taxonomy" id="755307"/>
    <lineage>
        <taxon>Archaea</taxon>
        <taxon>Methanobacteriati</taxon>
        <taxon>Methanobacteriota</taxon>
        <taxon>Stenosarchaea group</taxon>
        <taxon>Halobacteria</taxon>
        <taxon>Halobacteriales</taxon>
        <taxon>Haloferacaceae</taxon>
        <taxon>Salinigranum</taxon>
    </lineage>
</organism>
<name>A0A2I8VPL2_9EURY</name>
<dbReference type="Gene3D" id="2.30.110.10">
    <property type="entry name" value="Electron Transport, Fmn-binding Protein, Chain A"/>
    <property type="match status" value="1"/>
</dbReference>
<dbReference type="InterPro" id="IPR024747">
    <property type="entry name" value="Pyridox_Oxase-rel"/>
</dbReference>
<gene>
    <name evidence="1" type="ORF">C2R22_02205</name>
</gene>
<evidence type="ECO:0000313" key="1">
    <source>
        <dbReference type="EMBL" id="AUV83846.1"/>
    </source>
</evidence>
<dbReference type="KEGG" id="srub:C2R22_02205"/>
<dbReference type="EMBL" id="CP026309">
    <property type="protein sequence ID" value="AUV83846.1"/>
    <property type="molecule type" value="Genomic_DNA"/>
</dbReference>
<dbReference type="Proteomes" id="UP000236584">
    <property type="component" value="Chromosome"/>
</dbReference>
<sequence>MDDETARQFLTEQGFGVLSLAAEGEAYGIPITYGYDAETERLYFVFLRPGEESKKERFSEATERASFLTFDVPSREEWRTVIVAGTLRVVDDEWPAVRDALEDNAWFPTLFSESEPMRDILGWALDVDEISGMHSRATR</sequence>